<name>A0A1W6L4G3_9BURK</name>
<dbReference type="KEGG" id="rgu:A4W93_03625"/>
<protein>
    <submittedName>
        <fullName evidence="1">AAA family ATPase</fullName>
    </submittedName>
</protein>
<dbReference type="PANTHER" id="PTHR32182">
    <property type="entry name" value="DNA REPLICATION AND REPAIR PROTEIN RECF"/>
    <property type="match status" value="1"/>
</dbReference>
<reference evidence="1 2" key="1">
    <citation type="submission" date="2016-04" db="EMBL/GenBank/DDBJ databases">
        <title>Complete genome sequence of natural rubber-degrading, novel Gram-negative bacterium, Rhizobacter gummiphilus strain NS21.</title>
        <authorList>
            <person name="Tabata M."/>
            <person name="Kasai D."/>
            <person name="Fukuda M."/>
        </authorList>
    </citation>
    <scope>NUCLEOTIDE SEQUENCE [LARGE SCALE GENOMIC DNA]</scope>
    <source>
        <strain evidence="1 2">NS21</strain>
    </source>
</reference>
<dbReference type="RefSeq" id="WP_085749317.1">
    <property type="nucleotide sequence ID" value="NZ_BSPR01000002.1"/>
</dbReference>
<dbReference type="InterPro" id="IPR003395">
    <property type="entry name" value="RecF/RecN/SMC_N"/>
</dbReference>
<dbReference type="STRING" id="946333.A4W93_03625"/>
<dbReference type="EMBL" id="CP015118">
    <property type="protein sequence ID" value="ARN19077.1"/>
    <property type="molecule type" value="Genomic_DNA"/>
</dbReference>
<dbReference type="PANTHER" id="PTHR32182:SF0">
    <property type="entry name" value="DNA REPLICATION AND REPAIR PROTEIN RECF"/>
    <property type="match status" value="1"/>
</dbReference>
<gene>
    <name evidence="1" type="ORF">A4W93_03625</name>
</gene>
<organism evidence="1 2">
    <name type="scientific">Piscinibacter gummiphilus</name>
    <dbReference type="NCBI Taxonomy" id="946333"/>
    <lineage>
        <taxon>Bacteria</taxon>
        <taxon>Pseudomonadati</taxon>
        <taxon>Pseudomonadota</taxon>
        <taxon>Betaproteobacteria</taxon>
        <taxon>Burkholderiales</taxon>
        <taxon>Sphaerotilaceae</taxon>
        <taxon>Piscinibacter</taxon>
    </lineage>
</organism>
<dbReference type="GO" id="GO:0006302">
    <property type="term" value="P:double-strand break repair"/>
    <property type="evidence" value="ECO:0007669"/>
    <property type="project" value="TreeGrafter"/>
</dbReference>
<dbReference type="Gene3D" id="3.40.50.300">
    <property type="entry name" value="P-loop containing nucleotide triphosphate hydrolases"/>
    <property type="match status" value="2"/>
</dbReference>
<dbReference type="SUPFAM" id="SSF52540">
    <property type="entry name" value="P-loop containing nucleoside triphosphate hydrolases"/>
    <property type="match status" value="1"/>
</dbReference>
<dbReference type="Pfam" id="PF02463">
    <property type="entry name" value="SMC_N"/>
    <property type="match status" value="1"/>
</dbReference>
<keyword evidence="2" id="KW-1185">Reference proteome</keyword>
<dbReference type="Proteomes" id="UP000193427">
    <property type="component" value="Chromosome"/>
</dbReference>
<dbReference type="InterPro" id="IPR027417">
    <property type="entry name" value="P-loop_NTPase"/>
</dbReference>
<dbReference type="OrthoDB" id="174137at2"/>
<proteinExistence type="predicted"/>
<sequence length="939" mass="105720">MFHLQSLELLHWDYCQRLTLPLDGAIITVAGPNGSGKTTLLDAMRTLLGLECSGGRSYKTYARHANADSAWLRATVDNRPQTRQASSRPFARCLLYTDRVTLACRIDRNGGDWQRRYIMVEGDESIESLVQRSDKEWLGIEHWRKRLEGAGLSRAIARVLALEQGQTDRLCEYSPKELLRLVFDVFGDQDVLDRYEEARGHQRQLGQEVEAAERELAHGRAQRAELESRVNLYQLWRHKIGERELLGTEVIPVLGWAEDRAQLAGKVRDLHRQRRDHADELRQRSELRGNLMGLLDAQTQAAARVESLHEERAAALKAQEAARAAERPVEELVKRIKELEGLAAIESDAAQLTALVEQLEVQKHQLAADWQRLNDQRQDAERALAGLQGQRQAPPPPDVMRFKRTLAEAGIGHHVMADIVEIADERWRAAAEGVLRGSRWVVVLEKAGDEGKAMAIAERERYRHYVVSDAEAAPANPSAQSLLAVMKFSAKAPSWLLRQLSHIQRVDSTEAGSKQGGEWITPQAYHRDGRGGRSVFVDPGDYQFGAAAVAARRQSIEQRLAQLDEKLTAVAQEQHGVQRQLKDAQHAAQGHRAAQELATRSEEFAEARQALPALARARSDASARWQRLDTEHGEAVSARAHSENDYRQAQERLRNIERRADEHLREWSGRQTELRTRSATSREHKLRFPARWITPAQIAGLRDKFTSATQAKLRLTSIEEELERGHWETDASVEEKLTLMTAAVMLQDEQLQQRKASNEAARIAVDNARSRYIDVLKATVRRYRKNLIDLGEQAGVVVSAELPHLDQDDALLRQAELKVNFNFDGKGEIGLNDGEASGGQQVIKSLILLVGLMKDDETPGGFVFIDEPFAHLDVRNIQIVGHFLKSTRAQYVLTTPITHNVEVFEPADITLVTAKKVKGERWAPPIGVLQRRMPPPDVR</sequence>
<dbReference type="GO" id="GO:0000731">
    <property type="term" value="P:DNA synthesis involved in DNA repair"/>
    <property type="evidence" value="ECO:0007669"/>
    <property type="project" value="TreeGrafter"/>
</dbReference>
<accession>A0A1W6L4G3</accession>
<evidence type="ECO:0000313" key="1">
    <source>
        <dbReference type="EMBL" id="ARN19077.1"/>
    </source>
</evidence>
<evidence type="ECO:0000313" key="2">
    <source>
        <dbReference type="Proteomes" id="UP000193427"/>
    </source>
</evidence>
<dbReference type="AlphaFoldDB" id="A0A1W6L4G3"/>